<evidence type="ECO:0000256" key="1">
    <source>
        <dbReference type="SAM" id="MobiDB-lite"/>
    </source>
</evidence>
<sequence>MARGYIRLHRQIELAQPAARTPFLQHLADMFSMMCHARSLAEESGNAITSEVIVPLPDRRHVWAVNQKERNHDAASRNRRNLSRSLERRGQ</sequence>
<reference evidence="2" key="1">
    <citation type="submission" date="2016-01" db="EMBL/GenBank/DDBJ databases">
        <authorList>
            <person name="Regsiter A."/>
            <person name="william w."/>
        </authorList>
    </citation>
    <scope>NUCLEOTIDE SEQUENCE</scope>
    <source>
        <strain evidence="2">NCPPB 1641</strain>
    </source>
</reference>
<keyword evidence="3" id="KW-1185">Reference proteome</keyword>
<feature type="region of interest" description="Disordered" evidence="1">
    <location>
        <begin position="67"/>
        <end position="91"/>
    </location>
</feature>
<organism evidence="2 3">
    <name type="scientific">Agrobacterium deltaense NCPPB 1641</name>
    <dbReference type="NCBI Taxonomy" id="1183425"/>
    <lineage>
        <taxon>Bacteria</taxon>
        <taxon>Pseudomonadati</taxon>
        <taxon>Pseudomonadota</taxon>
        <taxon>Alphaproteobacteria</taxon>
        <taxon>Hyphomicrobiales</taxon>
        <taxon>Rhizobiaceae</taxon>
        <taxon>Rhizobium/Agrobacterium group</taxon>
        <taxon>Agrobacterium</taxon>
    </lineage>
</organism>
<dbReference type="AlphaFoldDB" id="A0A1S7TNF1"/>
<dbReference type="EMBL" id="FCNP01000020">
    <property type="protein sequence ID" value="CVI56122.1"/>
    <property type="molecule type" value="Genomic_DNA"/>
</dbReference>
<evidence type="ECO:0000313" key="3">
    <source>
        <dbReference type="Proteomes" id="UP000192140"/>
    </source>
</evidence>
<protein>
    <submittedName>
        <fullName evidence="2">Uncharacterized protein</fullName>
    </submittedName>
</protein>
<accession>A0A1S7TNF1</accession>
<proteinExistence type="predicted"/>
<evidence type="ECO:0000313" key="2">
    <source>
        <dbReference type="EMBL" id="CVI56122.1"/>
    </source>
</evidence>
<feature type="compositionally biased region" description="Basic and acidic residues" evidence="1">
    <location>
        <begin position="67"/>
        <end position="76"/>
    </location>
</feature>
<gene>
    <name evidence="2" type="ORF">AGR7A_Cc270013</name>
</gene>
<name>A0A1S7TNF1_9HYPH</name>
<dbReference type="Proteomes" id="UP000192140">
    <property type="component" value="Unassembled WGS sequence"/>
</dbReference>
<comment type="caution">
    <text evidence="2">The sequence shown here is derived from an EMBL/GenBank/DDBJ whole genome shotgun (WGS) entry which is preliminary data.</text>
</comment>